<sequence length="81" mass="9034">MEKRKQLDVEIHLSGDLFLKGAGNGFHWHGVNGGHSQHGALSRVAENGDPRYVFTAYTDIYSHVLRLEQLSSNGKENSVQQ</sequence>
<evidence type="ECO:0000313" key="1">
    <source>
        <dbReference type="EMBL" id="KAG8178187.1"/>
    </source>
</evidence>
<reference evidence="1 2" key="1">
    <citation type="journal article" date="2022" name="Nat. Ecol. Evol.">
        <title>A masculinizing supergene underlies an exaggerated male reproductive morph in a spider.</title>
        <authorList>
            <person name="Hendrickx F."/>
            <person name="De Corte Z."/>
            <person name="Sonet G."/>
            <person name="Van Belleghem S.M."/>
            <person name="Kostlbacher S."/>
            <person name="Vangestel C."/>
        </authorList>
    </citation>
    <scope>NUCLEOTIDE SEQUENCE [LARGE SCALE GENOMIC DNA]</scope>
    <source>
        <tissue evidence="1">Whole body</tissue>
    </source>
</reference>
<dbReference type="Proteomes" id="UP000827092">
    <property type="component" value="Unassembled WGS sequence"/>
</dbReference>
<gene>
    <name evidence="1" type="ORF">JTE90_025953</name>
</gene>
<comment type="caution">
    <text evidence="1">The sequence shown here is derived from an EMBL/GenBank/DDBJ whole genome shotgun (WGS) entry which is preliminary data.</text>
</comment>
<organism evidence="1 2">
    <name type="scientific">Oedothorax gibbosus</name>
    <dbReference type="NCBI Taxonomy" id="931172"/>
    <lineage>
        <taxon>Eukaryota</taxon>
        <taxon>Metazoa</taxon>
        <taxon>Ecdysozoa</taxon>
        <taxon>Arthropoda</taxon>
        <taxon>Chelicerata</taxon>
        <taxon>Arachnida</taxon>
        <taxon>Araneae</taxon>
        <taxon>Araneomorphae</taxon>
        <taxon>Entelegynae</taxon>
        <taxon>Araneoidea</taxon>
        <taxon>Linyphiidae</taxon>
        <taxon>Erigoninae</taxon>
        <taxon>Oedothorax</taxon>
    </lineage>
</organism>
<name>A0AAV6U2K4_9ARAC</name>
<keyword evidence="2" id="KW-1185">Reference proteome</keyword>
<accession>A0AAV6U2K4</accession>
<evidence type="ECO:0000313" key="2">
    <source>
        <dbReference type="Proteomes" id="UP000827092"/>
    </source>
</evidence>
<proteinExistence type="predicted"/>
<protein>
    <submittedName>
        <fullName evidence="1">Uncharacterized protein</fullName>
    </submittedName>
</protein>
<dbReference type="AlphaFoldDB" id="A0AAV6U2K4"/>
<dbReference type="EMBL" id="JAFNEN010000712">
    <property type="protein sequence ID" value="KAG8178187.1"/>
    <property type="molecule type" value="Genomic_DNA"/>
</dbReference>